<evidence type="ECO:0000313" key="4">
    <source>
        <dbReference type="Proteomes" id="UP001207654"/>
    </source>
</evidence>
<protein>
    <submittedName>
        <fullName evidence="3">Uncharacterized protein</fullName>
    </submittedName>
</protein>
<feature type="compositionally biased region" description="Basic and acidic residues" evidence="2">
    <location>
        <begin position="234"/>
        <end position="246"/>
    </location>
</feature>
<evidence type="ECO:0000313" key="3">
    <source>
        <dbReference type="EMBL" id="MCY1074347.1"/>
    </source>
</evidence>
<feature type="coiled-coil region" evidence="1">
    <location>
        <begin position="119"/>
        <end position="146"/>
    </location>
</feature>
<dbReference type="RefSeq" id="WP_267533317.1">
    <property type="nucleotide sequence ID" value="NZ_JAPNKA010000001.1"/>
</dbReference>
<keyword evidence="4" id="KW-1185">Reference proteome</keyword>
<comment type="caution">
    <text evidence="3">The sequence shown here is derived from an EMBL/GenBank/DDBJ whole genome shotgun (WGS) entry which is preliminary data.</text>
</comment>
<dbReference type="EMBL" id="JAPNKA010000001">
    <property type="protein sequence ID" value="MCY1074347.1"/>
    <property type="molecule type" value="Genomic_DNA"/>
</dbReference>
<proteinExistence type="predicted"/>
<feature type="region of interest" description="Disordered" evidence="2">
    <location>
        <begin position="194"/>
        <end position="261"/>
    </location>
</feature>
<gene>
    <name evidence="3" type="ORF">OV287_07600</name>
</gene>
<evidence type="ECO:0000256" key="1">
    <source>
        <dbReference type="SAM" id="Coils"/>
    </source>
</evidence>
<reference evidence="3 4" key="1">
    <citation type="submission" date="2022-11" db="EMBL/GenBank/DDBJ databases">
        <title>Minimal conservation of predation-associated metabolite biosynthetic gene clusters underscores biosynthetic potential of Myxococcota including descriptions for ten novel species: Archangium lansinium sp. nov., Myxococcus landrumus sp. nov., Nannocystis bai.</title>
        <authorList>
            <person name="Ahearne A."/>
            <person name="Stevens C."/>
            <person name="Phillips K."/>
        </authorList>
    </citation>
    <scope>NUCLEOTIDE SEQUENCE [LARGE SCALE GENOMIC DNA]</scope>
    <source>
        <strain evidence="3 4">MIWBW</strain>
    </source>
</reference>
<accession>A0ABT4A064</accession>
<evidence type="ECO:0000256" key="2">
    <source>
        <dbReference type="SAM" id="MobiDB-lite"/>
    </source>
</evidence>
<organism evidence="3 4">
    <name type="scientific">Archangium lansingense</name>
    <dbReference type="NCBI Taxonomy" id="2995310"/>
    <lineage>
        <taxon>Bacteria</taxon>
        <taxon>Pseudomonadati</taxon>
        <taxon>Myxococcota</taxon>
        <taxon>Myxococcia</taxon>
        <taxon>Myxococcales</taxon>
        <taxon>Cystobacterineae</taxon>
        <taxon>Archangiaceae</taxon>
        <taxon>Archangium</taxon>
    </lineage>
</organism>
<name>A0ABT4A064_9BACT</name>
<feature type="compositionally biased region" description="Basic and acidic residues" evidence="2">
    <location>
        <begin position="201"/>
        <end position="220"/>
    </location>
</feature>
<keyword evidence="1" id="KW-0175">Coiled coil</keyword>
<feature type="coiled-coil region" evidence="1">
    <location>
        <begin position="49"/>
        <end position="76"/>
    </location>
</feature>
<sequence length="261" mass="28946">MNRFLGPASLGLSVLALAIALLGGRSEPVAAPPASEPAADADTFTALELEALERRVESLEQTSLSLSKRLMLLEQRPMVASDGGVVAAVPASLAADVEQLRSEVRGMIAGEALNSQGGRDYLKDAVRSVQEEMRTEQRELRQQQMLQAQAQSQAGRAERLRQFASDAKLNYTQEQELSRRMQSEDTQRQALFDAVRSGAKSPRDARQEVRQLRQQTDKEMAAVLDESQQAQYQEMRREERREERPRGGGQWRGQGQGGDQP</sequence>
<feature type="compositionally biased region" description="Gly residues" evidence="2">
    <location>
        <begin position="247"/>
        <end position="261"/>
    </location>
</feature>
<dbReference type="Proteomes" id="UP001207654">
    <property type="component" value="Unassembled WGS sequence"/>
</dbReference>